<dbReference type="InterPro" id="IPR032675">
    <property type="entry name" value="LRR_dom_sf"/>
</dbReference>
<dbReference type="Gene3D" id="3.80.10.10">
    <property type="entry name" value="Ribonuclease Inhibitor"/>
    <property type="match status" value="2"/>
</dbReference>
<proteinExistence type="predicted"/>
<dbReference type="EMBL" id="CAADRP010001533">
    <property type="protein sequence ID" value="VFU39816.1"/>
    <property type="molecule type" value="Genomic_DNA"/>
</dbReference>
<dbReference type="PANTHER" id="PTHR48006">
    <property type="entry name" value="LEUCINE-RICH REPEAT-CONTAINING PROTEIN DDB_G0281931-RELATED"/>
    <property type="match status" value="1"/>
</dbReference>
<gene>
    <name evidence="2" type="ORF">SVIM_LOCUS223726</name>
</gene>
<dbReference type="InterPro" id="IPR051824">
    <property type="entry name" value="LRR_Rcpt-Like_S/T_Kinase"/>
</dbReference>
<comment type="subcellular location">
    <subcellularLocation>
        <location evidence="1">Membrane</location>
        <topology evidence="1">Single-pass type I membrane protein</topology>
    </subcellularLocation>
</comment>
<evidence type="ECO:0000256" key="1">
    <source>
        <dbReference type="ARBA" id="ARBA00004479"/>
    </source>
</evidence>
<reference evidence="2" key="1">
    <citation type="submission" date="2019-03" db="EMBL/GenBank/DDBJ databases">
        <authorList>
            <person name="Mank J."/>
            <person name="Almeida P."/>
        </authorList>
    </citation>
    <scope>NUCLEOTIDE SEQUENCE</scope>
    <source>
        <strain evidence="2">78183</strain>
    </source>
</reference>
<dbReference type="SUPFAM" id="SSF52058">
    <property type="entry name" value="L domain-like"/>
    <property type="match status" value="1"/>
</dbReference>
<protein>
    <recommendedName>
        <fullName evidence="3">Leucine-rich repeat-containing N-terminal plant-type domain-containing protein</fullName>
    </recommendedName>
</protein>
<dbReference type="Pfam" id="PF00560">
    <property type="entry name" value="LRR_1"/>
    <property type="match status" value="2"/>
</dbReference>
<evidence type="ECO:0008006" key="3">
    <source>
        <dbReference type="Google" id="ProtNLM"/>
    </source>
</evidence>
<evidence type="ECO:0000313" key="2">
    <source>
        <dbReference type="EMBL" id="VFU39816.1"/>
    </source>
</evidence>
<dbReference type="AlphaFoldDB" id="A0A6N2LG03"/>
<dbReference type="InterPro" id="IPR001611">
    <property type="entry name" value="Leu-rich_rpt"/>
</dbReference>
<sequence>MYKLTCSPIFSCLRSLIVNRLTGTIPPEIGNITTLEQLVLEDNLLGGSLPPDLGNLTRLRRLADEWCFTKGLPCKQNPELKILQNISDKLNISDWATIDRTSCDKAEWNLTIDDETHSIVQCNCTFENDSVCHVTNISVTGFNLNGVLPEELGDLPELLEIDLTRNYINGTIPPRLGQLPKLKIFLESLRISDLSGSSSTLPNLQAMKNLTNL</sequence>
<name>A0A6N2LG03_SALVM</name>
<accession>A0A6N2LG03</accession>
<dbReference type="PANTHER" id="PTHR48006:SF60">
    <property type="entry name" value="PROTEIN KINASE DOMAIN-CONTAINING PROTEIN"/>
    <property type="match status" value="1"/>
</dbReference>
<organism evidence="2">
    <name type="scientific">Salix viminalis</name>
    <name type="common">Common osier</name>
    <name type="synonym">Basket willow</name>
    <dbReference type="NCBI Taxonomy" id="40686"/>
    <lineage>
        <taxon>Eukaryota</taxon>
        <taxon>Viridiplantae</taxon>
        <taxon>Streptophyta</taxon>
        <taxon>Embryophyta</taxon>
        <taxon>Tracheophyta</taxon>
        <taxon>Spermatophyta</taxon>
        <taxon>Magnoliopsida</taxon>
        <taxon>eudicotyledons</taxon>
        <taxon>Gunneridae</taxon>
        <taxon>Pentapetalae</taxon>
        <taxon>rosids</taxon>
        <taxon>fabids</taxon>
        <taxon>Malpighiales</taxon>
        <taxon>Salicaceae</taxon>
        <taxon>Saliceae</taxon>
        <taxon>Salix</taxon>
    </lineage>
</organism>
<dbReference type="GO" id="GO:0016020">
    <property type="term" value="C:membrane"/>
    <property type="evidence" value="ECO:0007669"/>
    <property type="project" value="UniProtKB-SubCell"/>
</dbReference>